<dbReference type="InterPro" id="IPR006059">
    <property type="entry name" value="SBP"/>
</dbReference>
<gene>
    <name evidence="3" type="ORF">ENM21_07720</name>
</gene>
<sequence>MTGMTPMAAATPAAMATPTAPAVRRFEGQTLNFMIIQPHVETGRILAEEFQKEYGVTVNVTAVPYDQVQAKATLDVQSGANQFDVFDYWYITVGALARDGILVDVTDWIERDKAEIEPQDFIPTIYDVYTSYNGRRYGLPYDGDTHVLFYNAELFQKYGLSAPKTWDDYLAAAKTITEAEKTNGIYGCAIMGAKVPIIICSTFSNRLGGFGGRYLDESGKPLLTSEEALAAAEALLAQAPYALPTPLETAFEQALPAFLSGQAAMMEFWTDLGVYSEDPNQSKVIGKWDVVQMPVGGNNTRPNPSLNAGFGFGISSGSKKKDLAWEFIKFATSKQMHLKLLTTTGSGIDPTRQSALNSNEYKTFAPKVQPAAAAALSGAFAWPTIPEAPDLMTALADELALMLQGAKSPKQALSDAQAAWERILKG</sequence>
<dbReference type="CDD" id="cd13585">
    <property type="entry name" value="PBP2_TMBP_like"/>
    <property type="match status" value="1"/>
</dbReference>
<protein>
    <submittedName>
        <fullName evidence="3">Sugar ABC transporter substrate-binding protein</fullName>
    </submittedName>
</protein>
<organism evidence="3">
    <name type="scientific">Thermomicrobium roseum</name>
    <dbReference type="NCBI Taxonomy" id="500"/>
    <lineage>
        <taxon>Bacteria</taxon>
        <taxon>Pseudomonadati</taxon>
        <taxon>Thermomicrobiota</taxon>
        <taxon>Thermomicrobia</taxon>
        <taxon>Thermomicrobiales</taxon>
        <taxon>Thermomicrobiaceae</taxon>
        <taxon>Thermomicrobium</taxon>
    </lineage>
</organism>
<proteinExistence type="inferred from homology"/>
<dbReference type="SUPFAM" id="SSF53850">
    <property type="entry name" value="Periplasmic binding protein-like II"/>
    <property type="match status" value="1"/>
</dbReference>
<name>A0A7C5VZ78_THERO</name>
<comment type="similarity">
    <text evidence="2">Belongs to the bacterial solute-binding protein 1 family.</text>
</comment>
<evidence type="ECO:0000256" key="2">
    <source>
        <dbReference type="ARBA" id="ARBA00008520"/>
    </source>
</evidence>
<dbReference type="EMBL" id="DRWX01000350">
    <property type="protein sequence ID" value="HHM97080.1"/>
    <property type="molecule type" value="Genomic_DNA"/>
</dbReference>
<comment type="subcellular location">
    <subcellularLocation>
        <location evidence="1">Periplasm</location>
    </subcellularLocation>
</comment>
<dbReference type="Pfam" id="PF01547">
    <property type="entry name" value="SBP_bac_1"/>
    <property type="match status" value="1"/>
</dbReference>
<dbReference type="PANTHER" id="PTHR43649">
    <property type="entry name" value="ARABINOSE-BINDING PROTEIN-RELATED"/>
    <property type="match status" value="1"/>
</dbReference>
<accession>A0A7C5VZ78</accession>
<comment type="caution">
    <text evidence="3">The sequence shown here is derived from an EMBL/GenBank/DDBJ whole genome shotgun (WGS) entry which is preliminary data.</text>
</comment>
<dbReference type="Gene3D" id="3.40.190.10">
    <property type="entry name" value="Periplasmic binding protein-like II"/>
    <property type="match status" value="2"/>
</dbReference>
<reference evidence="3" key="1">
    <citation type="journal article" date="2020" name="mSystems">
        <title>Genome- and Community-Level Interaction Insights into Carbon Utilization and Element Cycling Functions of Hydrothermarchaeota in Hydrothermal Sediment.</title>
        <authorList>
            <person name="Zhou Z."/>
            <person name="Liu Y."/>
            <person name="Xu W."/>
            <person name="Pan J."/>
            <person name="Luo Z.H."/>
            <person name="Li M."/>
        </authorList>
    </citation>
    <scope>NUCLEOTIDE SEQUENCE [LARGE SCALE GENOMIC DNA]</scope>
    <source>
        <strain evidence="3">SpSt-1065</strain>
    </source>
</reference>
<dbReference type="PANTHER" id="PTHR43649:SF12">
    <property type="entry name" value="DIACETYLCHITOBIOSE BINDING PROTEIN DASA"/>
    <property type="match status" value="1"/>
</dbReference>
<dbReference type="InterPro" id="IPR050490">
    <property type="entry name" value="Bact_solute-bd_prot1"/>
</dbReference>
<evidence type="ECO:0000313" key="3">
    <source>
        <dbReference type="EMBL" id="HHM97080.1"/>
    </source>
</evidence>
<evidence type="ECO:0000256" key="1">
    <source>
        <dbReference type="ARBA" id="ARBA00004418"/>
    </source>
</evidence>
<dbReference type="GO" id="GO:0042597">
    <property type="term" value="C:periplasmic space"/>
    <property type="evidence" value="ECO:0007669"/>
    <property type="project" value="UniProtKB-SubCell"/>
</dbReference>
<dbReference type="AlphaFoldDB" id="A0A7C5VZ78"/>